<evidence type="ECO:0000313" key="2">
    <source>
        <dbReference type="Proteomes" id="UP001174677"/>
    </source>
</evidence>
<gene>
    <name evidence="1" type="ORF">P3X46_010503</name>
</gene>
<organism evidence="1 2">
    <name type="scientific">Hevea brasiliensis</name>
    <name type="common">Para rubber tree</name>
    <name type="synonym">Siphonia brasiliensis</name>
    <dbReference type="NCBI Taxonomy" id="3981"/>
    <lineage>
        <taxon>Eukaryota</taxon>
        <taxon>Viridiplantae</taxon>
        <taxon>Streptophyta</taxon>
        <taxon>Embryophyta</taxon>
        <taxon>Tracheophyta</taxon>
        <taxon>Spermatophyta</taxon>
        <taxon>Magnoliopsida</taxon>
        <taxon>eudicotyledons</taxon>
        <taxon>Gunneridae</taxon>
        <taxon>Pentapetalae</taxon>
        <taxon>rosids</taxon>
        <taxon>fabids</taxon>
        <taxon>Malpighiales</taxon>
        <taxon>Euphorbiaceae</taxon>
        <taxon>Crotonoideae</taxon>
        <taxon>Micrandreae</taxon>
        <taxon>Hevea</taxon>
    </lineage>
</organism>
<evidence type="ECO:0000313" key="1">
    <source>
        <dbReference type="EMBL" id="KAJ9178635.1"/>
    </source>
</evidence>
<name>A0ABQ9MG80_HEVBR</name>
<dbReference type="Proteomes" id="UP001174677">
    <property type="component" value="Chromosome 6"/>
</dbReference>
<dbReference type="EMBL" id="JARPOI010000006">
    <property type="protein sequence ID" value="KAJ9178635.1"/>
    <property type="molecule type" value="Genomic_DNA"/>
</dbReference>
<proteinExistence type="predicted"/>
<sequence length="56" mass="6965">MRYDPKKRDLNKYSRYHSINSHNTKNYHQLIIEVERLIKRGHLKNFIMKVDHLERS</sequence>
<keyword evidence="2" id="KW-1185">Reference proteome</keyword>
<protein>
    <submittedName>
        <fullName evidence="1">Uncharacterized protein</fullName>
    </submittedName>
</protein>
<reference evidence="1" key="1">
    <citation type="journal article" date="2023" name="Plant Biotechnol. J.">
        <title>Chromosome-level wild Hevea brasiliensis genome provides new tools for genomic-assisted breeding and valuable loci to elevate rubber yield.</title>
        <authorList>
            <person name="Cheng H."/>
            <person name="Song X."/>
            <person name="Hu Y."/>
            <person name="Wu T."/>
            <person name="Yang Q."/>
            <person name="An Z."/>
            <person name="Feng S."/>
            <person name="Deng Z."/>
            <person name="Wu W."/>
            <person name="Zeng X."/>
            <person name="Tu M."/>
            <person name="Wang X."/>
            <person name="Huang H."/>
        </authorList>
    </citation>
    <scope>NUCLEOTIDE SEQUENCE</scope>
    <source>
        <strain evidence="1">MT/VB/25A 57/8</strain>
    </source>
</reference>
<feature type="non-terminal residue" evidence="1">
    <location>
        <position position="56"/>
    </location>
</feature>
<accession>A0ABQ9MG80</accession>
<comment type="caution">
    <text evidence="1">The sequence shown here is derived from an EMBL/GenBank/DDBJ whole genome shotgun (WGS) entry which is preliminary data.</text>
</comment>